<evidence type="ECO:0000313" key="2">
    <source>
        <dbReference type="Proteomes" id="UP000224182"/>
    </source>
</evidence>
<reference evidence="1 2" key="1">
    <citation type="submission" date="2017-06" db="EMBL/GenBank/DDBJ databases">
        <title>Draft genome sequence of Fusobacterium nucleatum subsp. polymorphum KCOM 1271 (=ChDC F305).</title>
        <authorList>
            <person name="Kook J.-K."/>
            <person name="Park S.-N."/>
            <person name="Lim Y.K."/>
            <person name="Roh H."/>
        </authorList>
    </citation>
    <scope>NUCLEOTIDE SEQUENCE [LARGE SCALE GENOMIC DNA]</scope>
    <source>
        <strain evidence="2">KCOM 1271 (ChDC F305)</strain>
    </source>
</reference>
<name>A0A2C6BJ38_FUSNP</name>
<dbReference type="EMBL" id="NIRN01000001">
    <property type="protein sequence ID" value="PHI06526.1"/>
    <property type="molecule type" value="Genomic_DNA"/>
</dbReference>
<dbReference type="AlphaFoldDB" id="A0A2C6BJ38"/>
<proteinExistence type="predicted"/>
<gene>
    <name evidence="1" type="ORF">CBG54_05545</name>
</gene>
<dbReference type="Proteomes" id="UP000224182">
    <property type="component" value="Unassembled WGS sequence"/>
</dbReference>
<comment type="caution">
    <text evidence="1">The sequence shown here is derived from an EMBL/GenBank/DDBJ whole genome shotgun (WGS) entry which is preliminary data.</text>
</comment>
<evidence type="ECO:0000313" key="1">
    <source>
        <dbReference type="EMBL" id="PHI06526.1"/>
    </source>
</evidence>
<accession>A0A2C6BJ38</accession>
<sequence length="917" mass="110575">MANIITEIFFNGITNGIDNKHSKIKELFSTFASNESDTLNKIKIISEDLLFKDSENDILIKCKNEEQMIKALKKFSYKEIKKENYPFSEYNYAGGENEVKYIKNFEDLFPEIIKIKDKEFKYFYENLFLVLYNNETGKTEYFFNVYNLKIQDIKIDSQLFVYILYKYKNKQYLAKTHLAKEFLKYNEENSHFQIRELFFNILIQDDTDKFYKEILFIDGNEIYLLNDKIKQIKLYKKYYFIDNEFIYFNHHGEMKQYKNYFLKEIQVEYNNIYNYLNFLGLNNFKIKNRKISTYEKEMFLNIFKNKFDNTFNGGTNYFIIKNHYDNINDKEKNIFKLNPDFHINHTDNFFNITGNFTYKMENGNYKINITGNSVILLRKENDIYKILDKITISNNDVFYFYQLKFQLVSFDFPKSYDFEITVTDSYPYKQQKIKKVFNKIYSGKSNIEYFLNKENNETFDIASIKNNSICFQNLFNWNKKEFLFNSIKRKLKVGEKFDLNGVKDFYVDSGYEIKNNFLFSRNNCTITYTNIKEYKFELINNKNYITDFWINNENKTLYFKKNKNQIDIIENPNVADYKIYIPSISNFLNNGKAIKNIDILMNDELEYIIENKNNILATTKFQNVPLFYKVYIENFTIDEINIFKDDGLYINNYFVEEYKNGIIVYFNKDENSKYYYTSINNDEKYYFEPIKAYENILDYHIIEKDGNIKFEELKKIELVSLNTKLNNIPSDFSAKIFIYNTKENNVKRINLEKEALNKTFELNSLTDKISIILPNNFNFEDFYLVELSNTSIVDNEKIIYFKNNYDDICYLSYEKETFNIKDFYNKIQLNKKYIFSNNKLIEDINGNIYLKKILDNSIYIEKINEELKIEKTIFKTFSTSTPDKFYIDNFKSIDVEHEFIDSKDSIKIESFNKKINF</sequence>
<dbReference type="RefSeq" id="WP_098974194.1">
    <property type="nucleotide sequence ID" value="NZ_CP077115.1"/>
</dbReference>
<protein>
    <submittedName>
        <fullName evidence="1">Uncharacterized protein</fullName>
    </submittedName>
</protein>
<organism evidence="1 2">
    <name type="scientific">Fusobacterium nucleatum subsp. polymorphum</name>
    <name type="common">Fusobacterium polymorphum</name>
    <dbReference type="NCBI Taxonomy" id="76857"/>
    <lineage>
        <taxon>Bacteria</taxon>
        <taxon>Fusobacteriati</taxon>
        <taxon>Fusobacteriota</taxon>
        <taxon>Fusobacteriia</taxon>
        <taxon>Fusobacteriales</taxon>
        <taxon>Fusobacteriaceae</taxon>
        <taxon>Fusobacterium</taxon>
    </lineage>
</organism>